<comment type="caution">
    <text evidence="2">The sequence shown here is derived from an EMBL/GenBank/DDBJ whole genome shotgun (WGS) entry which is preliminary data.</text>
</comment>
<name>A0ABR7JSS1_9FIRM</name>
<proteinExistence type="predicted"/>
<dbReference type="RefSeq" id="WP_153972642.1">
    <property type="nucleotide sequence ID" value="NZ_JACRWE010000008.1"/>
</dbReference>
<protein>
    <recommendedName>
        <fullName evidence="4">Sigma factor</fullName>
    </recommendedName>
</protein>
<sequence>MSKDKKELFREVEARLYSYKDLDIKIKNKELQIEKKKNDYRGCGSISYDERTGVTYNISRSVEKEVVKREKDIAKLAKEKIDLEIEKQSIENALTALNSDENTLFEYFYNSRNKNTMTYIAIKMHRDRSYCYTIRQNLVYKVMGMLYPDYEELPLLNEKTTL</sequence>
<keyword evidence="3" id="KW-1185">Reference proteome</keyword>
<evidence type="ECO:0000313" key="3">
    <source>
        <dbReference type="Proteomes" id="UP000609849"/>
    </source>
</evidence>
<keyword evidence="1" id="KW-0175">Coiled coil</keyword>
<gene>
    <name evidence="2" type="ORF">H8923_14450</name>
</gene>
<organism evidence="2 3">
    <name type="scientific">Romboutsia faecis</name>
    <dbReference type="NCBI Taxonomy" id="2764597"/>
    <lineage>
        <taxon>Bacteria</taxon>
        <taxon>Bacillati</taxon>
        <taxon>Bacillota</taxon>
        <taxon>Clostridia</taxon>
        <taxon>Peptostreptococcales</taxon>
        <taxon>Peptostreptococcaceae</taxon>
        <taxon>Romboutsia</taxon>
    </lineage>
</organism>
<dbReference type="Proteomes" id="UP000609849">
    <property type="component" value="Unassembled WGS sequence"/>
</dbReference>
<dbReference type="EMBL" id="JACRWE010000008">
    <property type="protein sequence ID" value="MBC5997960.1"/>
    <property type="molecule type" value="Genomic_DNA"/>
</dbReference>
<reference evidence="2 3" key="1">
    <citation type="submission" date="2020-08" db="EMBL/GenBank/DDBJ databases">
        <authorList>
            <person name="Liu C."/>
            <person name="Sun Q."/>
        </authorList>
    </citation>
    <scope>NUCLEOTIDE SEQUENCE [LARGE SCALE GENOMIC DNA]</scope>
    <source>
        <strain evidence="2 3">NSJ-18</strain>
    </source>
</reference>
<feature type="coiled-coil region" evidence="1">
    <location>
        <begin position="73"/>
        <end position="100"/>
    </location>
</feature>
<evidence type="ECO:0000313" key="2">
    <source>
        <dbReference type="EMBL" id="MBC5997960.1"/>
    </source>
</evidence>
<evidence type="ECO:0000256" key="1">
    <source>
        <dbReference type="SAM" id="Coils"/>
    </source>
</evidence>
<accession>A0ABR7JSS1</accession>
<evidence type="ECO:0008006" key="4">
    <source>
        <dbReference type="Google" id="ProtNLM"/>
    </source>
</evidence>